<dbReference type="GO" id="GO:0006508">
    <property type="term" value="P:proteolysis"/>
    <property type="evidence" value="ECO:0007669"/>
    <property type="project" value="UniProtKB-KW"/>
</dbReference>
<dbReference type="InterPro" id="IPR034187">
    <property type="entry name" value="Peptidases_S8_5"/>
</dbReference>
<dbReference type="InterPro" id="IPR023827">
    <property type="entry name" value="Peptidase_S8_Asp-AS"/>
</dbReference>
<sequence length="1055" mass="113455">MAGPDAYLFEFNSAPGGALAMQQVEAFKVKLRGMKSVHIRQEFNTLINGVSAQVEDQNELREIMTWKDLERVTPLTIVSPPEQVQPSQSALVTSALNMTGVTRAHAELKLEGEGIKVGVIDTGIDFTHPALGGCFGEGCRVGYGYDFVGDAYTGKNKPVPSSTPMDCAGHGSHVAGIIGASGDIVVGVAPKVTLGAYRVLGCEGSSNDDIILAALERAVLDGMDVINLSIGEPNAWPSNPVARAISKTKSRGVMITASQGNENTQGLFSSNYVAEGPSVMAVASTVNTRVLLSYFSTPLEPDHRVLYMKSDLPGLNTTVPMVFAMDGNKLSVGCDPSPIDLTGKVLIVMRGSCLFSMKAQHALDKGAVGILFVNNVEGSLTASVSPVNIPSGSITLMEGQKLVEALKVRNKLQDNSVAAEVMASFSVAPAAFVNQAGGSMSCFSSYGLDNELHIKPDIGAPGENIYSTWPVRNGSYSTLSGTSMASPHVAGALALALQHFRAITGISSSPSWAQVQQIYETFKNTAEPVYVFNHHEPYEPLTGATEPLPGVEESESGKSSMMIGDAAVNSVAKQGSGSINIFRALISLGYSFAPASRTFQDNRGNNDDDTGVPSIRSSFVSPASLELNDTEFASGRPQILTINNYGAKTVLYELSHLPAESLHELSIETKQVKLENKSQYSIVSPTDKDKDDIIFQNSQASVDFSTRVISVPAGSQRRVAVTIQPPQQVPADQHWIYSGYITIRAASDLNTEAAELIHVPYAGVQGRMKTLPIFLRPTDEEIVVNNQTLLCQVLGSGVANKTDFVYTMAGEDLPILSFCIANPTRFLTLDLISASIQSRETMRDQEAGVGEEAFKEDHFEVIGRVASNEFVPRSLVASIVSAVQWDGTLDLKEGDDGNNTRAVDGRELVHHEPGMDLIYGMRAKTAASDTQNQVSHTGSHWTQLIKRDAVSSSKNSNGVRGSSSSRHGDRDRSDVNDDENNGDASAMDKKVRNQHLLKDKSQSASKIPVPDGQYRLRLRALRLLGDINNSDDYDVWITRTFTIQRTEELVSVKSP</sequence>
<keyword evidence="3" id="KW-0964">Secreted</keyword>
<dbReference type="InterPro" id="IPR036852">
    <property type="entry name" value="Peptidase_S8/S53_dom_sf"/>
</dbReference>
<evidence type="ECO:0000313" key="16">
    <source>
        <dbReference type="Proteomes" id="UP000738325"/>
    </source>
</evidence>
<feature type="active site" description="Charge relay system" evidence="8 9">
    <location>
        <position position="121"/>
    </location>
</feature>
<dbReference type="GO" id="GO:0004252">
    <property type="term" value="F:serine-type endopeptidase activity"/>
    <property type="evidence" value="ECO:0007669"/>
    <property type="project" value="UniProtKB-UniRule"/>
</dbReference>
<evidence type="ECO:0000256" key="9">
    <source>
        <dbReference type="PROSITE-ProRule" id="PRU01240"/>
    </source>
</evidence>
<dbReference type="SUPFAM" id="SSF52025">
    <property type="entry name" value="PA domain"/>
    <property type="match status" value="1"/>
</dbReference>
<feature type="domain" description="C5a peptidase/Subtilisin-like protease SBT2-like Fn3-like" evidence="14">
    <location>
        <begin position="626"/>
        <end position="761"/>
    </location>
</feature>
<evidence type="ECO:0000259" key="13">
    <source>
        <dbReference type="Pfam" id="PF02225"/>
    </source>
</evidence>
<evidence type="ECO:0008006" key="17">
    <source>
        <dbReference type="Google" id="ProtNLM"/>
    </source>
</evidence>
<dbReference type="Pfam" id="PF06280">
    <property type="entry name" value="fn3_5"/>
    <property type="match status" value="1"/>
</dbReference>
<evidence type="ECO:0000256" key="3">
    <source>
        <dbReference type="ARBA" id="ARBA00022525"/>
    </source>
</evidence>
<dbReference type="OrthoDB" id="10256524at2759"/>
<feature type="compositionally biased region" description="Basic and acidic residues" evidence="11">
    <location>
        <begin position="966"/>
        <end position="975"/>
    </location>
</feature>
<name>A0A9P6V130_9FUNG</name>
<evidence type="ECO:0000313" key="15">
    <source>
        <dbReference type="EMBL" id="KAG0330491.1"/>
    </source>
</evidence>
<evidence type="ECO:0000256" key="5">
    <source>
        <dbReference type="ARBA" id="ARBA00022729"/>
    </source>
</evidence>
<feature type="compositionally biased region" description="Low complexity" evidence="11">
    <location>
        <begin position="950"/>
        <end position="965"/>
    </location>
</feature>
<evidence type="ECO:0000256" key="11">
    <source>
        <dbReference type="SAM" id="MobiDB-lite"/>
    </source>
</evidence>
<feature type="active site" description="Charge relay system" evidence="8 9">
    <location>
        <position position="170"/>
    </location>
</feature>
<dbReference type="PROSITE" id="PS00136">
    <property type="entry name" value="SUBTILASE_ASP"/>
    <property type="match status" value="1"/>
</dbReference>
<evidence type="ECO:0000256" key="7">
    <source>
        <dbReference type="ARBA" id="ARBA00022825"/>
    </source>
</evidence>
<dbReference type="PROSITE" id="PS00138">
    <property type="entry name" value="SUBTILASE_SER"/>
    <property type="match status" value="1"/>
</dbReference>
<dbReference type="InterPro" id="IPR050131">
    <property type="entry name" value="Peptidase_S8_subtilisin-like"/>
</dbReference>
<dbReference type="InterPro" id="IPR003137">
    <property type="entry name" value="PA_domain"/>
</dbReference>
<evidence type="ECO:0000256" key="6">
    <source>
        <dbReference type="ARBA" id="ARBA00022801"/>
    </source>
</evidence>
<evidence type="ECO:0000256" key="1">
    <source>
        <dbReference type="ARBA" id="ARBA00011073"/>
    </source>
</evidence>
<dbReference type="EMBL" id="JAAAIP010000002">
    <property type="protein sequence ID" value="KAG0330491.1"/>
    <property type="molecule type" value="Genomic_DNA"/>
</dbReference>
<dbReference type="PANTHER" id="PTHR43806:SF66">
    <property type="entry name" value="SERIN ENDOPEPTIDASE"/>
    <property type="match status" value="1"/>
</dbReference>
<dbReference type="PRINTS" id="PR00723">
    <property type="entry name" value="SUBTILISIN"/>
</dbReference>
<dbReference type="GO" id="GO:0016020">
    <property type="term" value="C:membrane"/>
    <property type="evidence" value="ECO:0007669"/>
    <property type="project" value="InterPro"/>
</dbReference>
<keyword evidence="7 9" id="KW-0720">Serine protease</keyword>
<dbReference type="Gene3D" id="3.50.30.30">
    <property type="match status" value="1"/>
</dbReference>
<protein>
    <recommendedName>
        <fullName evidence="17">Subtilisin</fullName>
    </recommendedName>
</protein>
<dbReference type="InterPro" id="IPR022398">
    <property type="entry name" value="Peptidase_S8_His-AS"/>
</dbReference>
<dbReference type="InterPro" id="IPR000209">
    <property type="entry name" value="Peptidase_S8/S53_dom"/>
</dbReference>
<evidence type="ECO:0000256" key="4">
    <source>
        <dbReference type="ARBA" id="ARBA00022670"/>
    </source>
</evidence>
<dbReference type="Pfam" id="PF00082">
    <property type="entry name" value="Peptidase_S8"/>
    <property type="match status" value="1"/>
</dbReference>
<feature type="compositionally biased region" description="Basic and acidic residues" evidence="11">
    <location>
        <begin position="986"/>
        <end position="1001"/>
    </location>
</feature>
<keyword evidence="2" id="KW-0134">Cell wall</keyword>
<evidence type="ECO:0000259" key="12">
    <source>
        <dbReference type="Pfam" id="PF00082"/>
    </source>
</evidence>
<keyword evidence="16" id="KW-1185">Reference proteome</keyword>
<dbReference type="InterPro" id="IPR023828">
    <property type="entry name" value="Peptidase_S8_Ser-AS"/>
</dbReference>
<feature type="region of interest" description="Disordered" evidence="11">
    <location>
        <begin position="948"/>
        <end position="1008"/>
    </location>
</feature>
<dbReference type="InterPro" id="IPR015500">
    <property type="entry name" value="Peptidase_S8_subtilisin-rel"/>
</dbReference>
<dbReference type="PROSITE" id="PS00137">
    <property type="entry name" value="SUBTILASE_HIS"/>
    <property type="match status" value="1"/>
</dbReference>
<dbReference type="Proteomes" id="UP000738325">
    <property type="component" value="Unassembled WGS sequence"/>
</dbReference>
<evidence type="ECO:0000256" key="8">
    <source>
        <dbReference type="PIRSR" id="PIRSR615500-1"/>
    </source>
</evidence>
<feature type="active site" description="Charge relay system" evidence="8 9">
    <location>
        <position position="483"/>
    </location>
</feature>
<keyword evidence="4 9" id="KW-0645">Protease</keyword>
<dbReference type="Gene3D" id="3.40.50.200">
    <property type="entry name" value="Peptidase S8/S53 domain"/>
    <property type="match status" value="2"/>
</dbReference>
<evidence type="ECO:0000256" key="10">
    <source>
        <dbReference type="RuleBase" id="RU003355"/>
    </source>
</evidence>
<dbReference type="InterPro" id="IPR046450">
    <property type="entry name" value="PA_dom_sf"/>
</dbReference>
<keyword evidence="5" id="KW-0732">Signal</keyword>
<dbReference type="Pfam" id="PF02225">
    <property type="entry name" value="PA"/>
    <property type="match status" value="1"/>
</dbReference>
<comment type="similarity">
    <text evidence="1 9 10">Belongs to the peptidase S8 family.</text>
</comment>
<dbReference type="PANTHER" id="PTHR43806">
    <property type="entry name" value="PEPTIDASE S8"/>
    <property type="match status" value="1"/>
</dbReference>
<dbReference type="AlphaFoldDB" id="A0A9P6V130"/>
<evidence type="ECO:0000259" key="14">
    <source>
        <dbReference type="Pfam" id="PF06280"/>
    </source>
</evidence>
<dbReference type="SUPFAM" id="SSF52743">
    <property type="entry name" value="Subtilisin-like"/>
    <property type="match status" value="1"/>
</dbReference>
<feature type="domain" description="PA" evidence="13">
    <location>
        <begin position="333"/>
        <end position="402"/>
    </location>
</feature>
<dbReference type="PROSITE" id="PS51892">
    <property type="entry name" value="SUBTILASE"/>
    <property type="match status" value="1"/>
</dbReference>
<dbReference type="GO" id="GO:0005615">
    <property type="term" value="C:extracellular space"/>
    <property type="evidence" value="ECO:0007669"/>
    <property type="project" value="TreeGrafter"/>
</dbReference>
<gene>
    <name evidence="15" type="ORF">BGZ99_003062</name>
</gene>
<reference evidence="15" key="1">
    <citation type="journal article" date="2020" name="Fungal Divers.">
        <title>Resolving the Mortierellaceae phylogeny through synthesis of multi-gene phylogenetics and phylogenomics.</title>
        <authorList>
            <person name="Vandepol N."/>
            <person name="Liber J."/>
            <person name="Desiro A."/>
            <person name="Na H."/>
            <person name="Kennedy M."/>
            <person name="Barry K."/>
            <person name="Grigoriev I.V."/>
            <person name="Miller A.N."/>
            <person name="O'Donnell K."/>
            <person name="Stajich J.E."/>
            <person name="Bonito G."/>
        </authorList>
    </citation>
    <scope>NUCLEOTIDE SEQUENCE</scope>
    <source>
        <strain evidence="15">REB-010B</strain>
    </source>
</reference>
<comment type="caution">
    <text evidence="15">The sequence shown here is derived from an EMBL/GenBank/DDBJ whole genome shotgun (WGS) entry which is preliminary data.</text>
</comment>
<dbReference type="CDD" id="cd07489">
    <property type="entry name" value="Peptidases_S8_5"/>
    <property type="match status" value="1"/>
</dbReference>
<accession>A0A9P6V130</accession>
<organism evidence="15 16">
    <name type="scientific">Dissophora globulifera</name>
    <dbReference type="NCBI Taxonomy" id="979702"/>
    <lineage>
        <taxon>Eukaryota</taxon>
        <taxon>Fungi</taxon>
        <taxon>Fungi incertae sedis</taxon>
        <taxon>Mucoromycota</taxon>
        <taxon>Mortierellomycotina</taxon>
        <taxon>Mortierellomycetes</taxon>
        <taxon>Mortierellales</taxon>
        <taxon>Mortierellaceae</taxon>
        <taxon>Dissophora</taxon>
    </lineage>
</organism>
<evidence type="ECO:0000256" key="2">
    <source>
        <dbReference type="ARBA" id="ARBA00022512"/>
    </source>
</evidence>
<dbReference type="InterPro" id="IPR010435">
    <property type="entry name" value="C5a/SBT2-like_Fn3"/>
</dbReference>
<proteinExistence type="inferred from homology"/>
<feature type="domain" description="Peptidase S8/S53" evidence="12">
    <location>
        <begin position="112"/>
        <end position="520"/>
    </location>
</feature>
<keyword evidence="6 9" id="KW-0378">Hydrolase</keyword>